<dbReference type="InterPro" id="IPR038765">
    <property type="entry name" value="Papain-like_cys_pep_sf"/>
</dbReference>
<keyword evidence="3 8" id="KW-0645">Protease</keyword>
<dbReference type="GO" id="GO:0070005">
    <property type="term" value="F:cysteine-type aminopeptidase activity"/>
    <property type="evidence" value="ECO:0007669"/>
    <property type="project" value="InterPro"/>
</dbReference>
<keyword evidence="4 8" id="KW-0378">Hydrolase</keyword>
<comment type="subunit">
    <text evidence="7">Homohexamer. Binds to nucleic acids. Binds single-stranded DNA and RNA with higher affinity than double-stranded DNA.</text>
</comment>
<comment type="similarity">
    <text evidence="8">Belongs to the peptidase C1 family.</text>
</comment>
<dbReference type="EMBL" id="JABAYA010000301">
    <property type="protein sequence ID" value="KAF7721139.1"/>
    <property type="molecule type" value="Genomic_DNA"/>
</dbReference>
<keyword evidence="11" id="KW-1185">Reference proteome</keyword>
<proteinExistence type="inferred from homology"/>
<feature type="active site" evidence="9">
    <location>
        <position position="413"/>
    </location>
</feature>
<dbReference type="GO" id="GO:0009636">
    <property type="term" value="P:response to toxic substance"/>
    <property type="evidence" value="ECO:0007669"/>
    <property type="project" value="TreeGrafter"/>
</dbReference>
<keyword evidence="5 8" id="KW-0788">Thiol protease</keyword>
<organism evidence="10 11">
    <name type="scientific">Apophysomyces ossiformis</name>
    <dbReference type="NCBI Taxonomy" id="679940"/>
    <lineage>
        <taxon>Eukaryota</taxon>
        <taxon>Fungi</taxon>
        <taxon>Fungi incertae sedis</taxon>
        <taxon>Mucoromycota</taxon>
        <taxon>Mucoromycotina</taxon>
        <taxon>Mucoromycetes</taxon>
        <taxon>Mucorales</taxon>
        <taxon>Mucorineae</taxon>
        <taxon>Mucoraceae</taxon>
        <taxon>Apophysomyces</taxon>
    </lineage>
</organism>
<dbReference type="Pfam" id="PF03051">
    <property type="entry name" value="Peptidase_C1_2"/>
    <property type="match status" value="1"/>
</dbReference>
<protein>
    <recommendedName>
        <fullName evidence="8">Cysteine proteinase 1, mitochondrial</fullName>
        <ecNumber evidence="8">3.4.22.40</ecNumber>
    </recommendedName>
</protein>
<dbReference type="FunFam" id="3.90.70.10:FF:000021">
    <property type="entry name" value="Bleomycin hydrolase"/>
    <property type="match status" value="1"/>
</dbReference>
<dbReference type="Proteomes" id="UP000605846">
    <property type="component" value="Unassembled WGS sequence"/>
</dbReference>
<dbReference type="AlphaFoldDB" id="A0A8H7EPH7"/>
<feature type="active site" evidence="9">
    <location>
        <position position="120"/>
    </location>
</feature>
<gene>
    <name evidence="10" type="ORF">EC973_005362</name>
</gene>
<dbReference type="GO" id="GO:0005739">
    <property type="term" value="C:mitochondrion"/>
    <property type="evidence" value="ECO:0007669"/>
    <property type="project" value="UniProtKB-SubCell"/>
</dbReference>
<evidence type="ECO:0000256" key="4">
    <source>
        <dbReference type="ARBA" id="ARBA00022801"/>
    </source>
</evidence>
<dbReference type="EC" id="3.4.22.40" evidence="8"/>
<comment type="function">
    <text evidence="8">Has aminopeptidase activity, shortening substrate peptides sequentially by 1 amino acid. Has bleomycin hydrolase activity, which can protect the cell from the toxic effects of bleomycin. Has homocysteine-thiolactonase activity, protecting the cell against homocysteine toxicity.</text>
</comment>
<dbReference type="SUPFAM" id="SSF54001">
    <property type="entry name" value="Cysteine proteinases"/>
    <property type="match status" value="1"/>
</dbReference>
<evidence type="ECO:0000256" key="3">
    <source>
        <dbReference type="ARBA" id="ARBA00022670"/>
    </source>
</evidence>
<dbReference type="PIRSF" id="PIRSF005700">
    <property type="entry name" value="PepC"/>
    <property type="match status" value="1"/>
</dbReference>
<evidence type="ECO:0000313" key="11">
    <source>
        <dbReference type="Proteomes" id="UP000605846"/>
    </source>
</evidence>
<dbReference type="PANTHER" id="PTHR10363">
    <property type="entry name" value="BLEOMYCIN HYDROLASE"/>
    <property type="match status" value="1"/>
</dbReference>
<dbReference type="Gene3D" id="3.90.70.10">
    <property type="entry name" value="Cysteine proteinases"/>
    <property type="match status" value="1"/>
</dbReference>
<dbReference type="CDD" id="cd00585">
    <property type="entry name" value="Peptidase_C1B"/>
    <property type="match status" value="1"/>
</dbReference>
<dbReference type="InterPro" id="IPR000169">
    <property type="entry name" value="Pept_cys_AS"/>
</dbReference>
<dbReference type="GO" id="GO:0006508">
    <property type="term" value="P:proteolysis"/>
    <property type="evidence" value="ECO:0007669"/>
    <property type="project" value="UniProtKB-KW"/>
</dbReference>
<evidence type="ECO:0000256" key="5">
    <source>
        <dbReference type="ARBA" id="ARBA00022807"/>
    </source>
</evidence>
<comment type="subcellular location">
    <subcellularLocation>
        <location evidence="8">Mitochondrion</location>
    </subcellularLocation>
    <subcellularLocation>
        <location evidence="8">Cytoplasm</location>
    </subcellularLocation>
</comment>
<evidence type="ECO:0000313" key="10">
    <source>
        <dbReference type="EMBL" id="KAF7721139.1"/>
    </source>
</evidence>
<evidence type="ECO:0000256" key="6">
    <source>
        <dbReference type="ARBA" id="ARBA00025347"/>
    </source>
</evidence>
<evidence type="ECO:0000256" key="7">
    <source>
        <dbReference type="ARBA" id="ARBA00026080"/>
    </source>
</evidence>
<accession>A0A8H7EPH7</accession>
<evidence type="ECO:0000256" key="1">
    <source>
        <dbReference type="ARBA" id="ARBA00000423"/>
    </source>
</evidence>
<keyword evidence="8" id="KW-0496">Mitochondrion</keyword>
<dbReference type="GO" id="GO:0004197">
    <property type="term" value="F:cysteine-type endopeptidase activity"/>
    <property type="evidence" value="ECO:0007669"/>
    <property type="project" value="UniProtKB-EC"/>
</dbReference>
<name>A0A8H7EPH7_9FUNG</name>
<dbReference type="InterPro" id="IPR004134">
    <property type="entry name" value="Peptidase_C1B"/>
</dbReference>
<dbReference type="OrthoDB" id="2666448at2759"/>
<feature type="active site" evidence="9">
    <location>
        <position position="435"/>
    </location>
</feature>
<evidence type="ECO:0000256" key="2">
    <source>
        <dbReference type="ARBA" id="ARBA00022490"/>
    </source>
</evidence>
<comment type="catalytic activity">
    <reaction evidence="1 8">
        <text>Inactivates bleomycin B2 (a cytotoxic glycometallopeptide) by hydrolysis of a carboxyamide bond of beta-aminoalanine, but also shows general aminopeptidase activity. The specificity varies somewhat with source, but amino acid arylamides of Met, Leu and Ala are preferred.</text>
        <dbReference type="EC" id="3.4.22.40"/>
    </reaction>
</comment>
<keyword evidence="2 8" id="KW-0963">Cytoplasm</keyword>
<dbReference type="GO" id="GO:0043418">
    <property type="term" value="P:homocysteine catabolic process"/>
    <property type="evidence" value="ECO:0007669"/>
    <property type="project" value="TreeGrafter"/>
</dbReference>
<dbReference type="PANTHER" id="PTHR10363:SF2">
    <property type="entry name" value="BLEOMYCIN HYDROLASE"/>
    <property type="match status" value="1"/>
</dbReference>
<reference evidence="10" key="1">
    <citation type="submission" date="2020-01" db="EMBL/GenBank/DDBJ databases">
        <title>Genome Sequencing of Three Apophysomyces-Like Fungal Strains Confirms a Novel Fungal Genus in the Mucoromycota with divergent Burkholderia-like Endosymbiotic Bacteria.</title>
        <authorList>
            <person name="Stajich J.E."/>
            <person name="Macias A.M."/>
            <person name="Carter-House D."/>
            <person name="Lovett B."/>
            <person name="Kasson L.R."/>
            <person name="Berry K."/>
            <person name="Grigoriev I."/>
            <person name="Chang Y."/>
            <person name="Spatafora J."/>
            <person name="Kasson M.T."/>
        </authorList>
    </citation>
    <scope>NUCLEOTIDE SEQUENCE</scope>
    <source>
        <strain evidence="10">NRRL A-21654</strain>
    </source>
</reference>
<evidence type="ECO:0000256" key="8">
    <source>
        <dbReference type="PIRNR" id="PIRNR005700"/>
    </source>
</evidence>
<sequence>MGAQPSKEAPSQLDEKQAAAAELQIASAKEMYLTQSLATLHLDDDQVKARYAQVSSESLRKFSEDFWQDPKNRLALNAVRDNNPTDVVVNHASNLKNDPIFNVKLELEGAATNQRSSGRCWIFAGTNVLRRAVIQKYKLNDDFELSQSYLFFYDKFEKANWFLENQIDLAHEDVNDRVVQYLLQSPVGDGGQWDMFVNLVKKYGVVPKSAYPESFSSSNSSRLNWLVTVKLREFATRIRKAVQDGVGKSTVRVLKEDMLEEIYRIMVICLGEPPKKFDWETKDKNDKYVGVRNLTPKRFFEEIVQYPIENTLSLINDPRNPTSRLYTVDRLGNVVGGSPIRYVNVDISTIKQLAINVLKSGTPVWFGCDVGQYSSSKVAVMDTKIYDYTLAFNVDFKLTKEQRLLYGESQMTHAMVFTGVHLDEKGAAVRWRVENSWGADSGDKGYWVMSDAWFSEFVYQVVLEKSAIPRKLVALLDTEPVVLPAYDPMGALASV</sequence>
<comment type="caution">
    <text evidence="10">The sequence shown here is derived from an EMBL/GenBank/DDBJ whole genome shotgun (WGS) entry which is preliminary data.</text>
</comment>
<dbReference type="PROSITE" id="PS00139">
    <property type="entry name" value="THIOL_PROTEASE_CYS"/>
    <property type="match status" value="1"/>
</dbReference>
<evidence type="ECO:0000256" key="9">
    <source>
        <dbReference type="PIRSR" id="PIRSR005700-1"/>
    </source>
</evidence>
<comment type="function">
    <text evidence="6">The normal physiological role of the enzyme is unknown, but it is not essential for the viability of yeast cells. Has aminopeptidase activity, shortening substrate peptides sequentially by 1 amino acid. Has bleomycin hydrolase activity, which can protect the cell from the toxic effects of bleomycin. Has homocysteine-thiolactonase activity, protecting the cell against homocysteine toxicity. Acts as a repressor in the GAL4 regulatory system, but this does not require either the peptidase or nucleic acid-binding activities.</text>
</comment>